<dbReference type="Gene3D" id="2.130.10.10">
    <property type="entry name" value="YVTN repeat-like/Quinoprotein amine dehydrogenase"/>
    <property type="match status" value="3"/>
</dbReference>
<dbReference type="PROSITE" id="PS50294">
    <property type="entry name" value="WD_REPEATS_REGION"/>
    <property type="match status" value="3"/>
</dbReference>
<evidence type="ECO:0000256" key="3">
    <source>
        <dbReference type="PROSITE-ProRule" id="PRU00221"/>
    </source>
</evidence>
<dbReference type="InterPro" id="IPR001680">
    <property type="entry name" value="WD40_rpt"/>
</dbReference>
<dbReference type="InterPro" id="IPR006595">
    <property type="entry name" value="CTLH_C"/>
</dbReference>
<dbReference type="InterPro" id="IPR036322">
    <property type="entry name" value="WD40_repeat_dom_sf"/>
</dbReference>
<dbReference type="InterPro" id="IPR051350">
    <property type="entry name" value="WD_repeat-ST_regulator"/>
</dbReference>
<organism evidence="5 6">
    <name type="scientific">Schizosaccharomyces osmophilus</name>
    <dbReference type="NCBI Taxonomy" id="2545709"/>
    <lineage>
        <taxon>Eukaryota</taxon>
        <taxon>Fungi</taxon>
        <taxon>Dikarya</taxon>
        <taxon>Ascomycota</taxon>
        <taxon>Taphrinomycotina</taxon>
        <taxon>Schizosaccharomycetes</taxon>
        <taxon>Schizosaccharomycetales</taxon>
        <taxon>Schizosaccharomycetaceae</taxon>
        <taxon>Schizosaccharomyces</taxon>
    </lineage>
</organism>
<feature type="repeat" description="WD" evidence="3">
    <location>
        <begin position="206"/>
        <end position="247"/>
    </location>
</feature>
<sequence>MELTKVWEQEIVRLILQFLNDYGYGSTLKCLENESGLCYETENVKSFQKGVLSGDWQIAESCFASMKLRDESKRNEALFLLQKQKCLELAEMGSLCEAIFVLQTTDNTYFNQSKEELISQIMFSRKKFTESAHGIKDNRTALLNELSFYISADIMMPKNRLLNLLEQAKNHQISSQCYHNVLKNFTFLSDYQAEPSEIPTKEIHCFDDHTSEVWQISYSSSGKYLASASQDKSTIIFDLVNMKMLHRLIGHSKEVAYVKWSPDDRYLLTCSNDYSVILWDAFTGEKIRHLKEHTYFVSCCCWLPDGLSFITGSPDMTIIHWSLTGEILHKWKDVNIYDMAISNDGSKLYAVGYQKQMESEDKHIAVYSIPTRECLKKIHLESKVTSISLSKDSRYALTNIEPHTILLWDIQECRIIRQYMGHKLGNWLIGSCFGGQDDTFVLSGSQDEFIRIWHRDSGKLLSTLPGHSKCVNYIAYNPVDPYQFASASDDSTIRVWSNQEPQ</sequence>
<dbReference type="PROSITE" id="PS50896">
    <property type="entry name" value="LISH"/>
    <property type="match status" value="1"/>
</dbReference>
<dbReference type="PROSITE" id="PS50082">
    <property type="entry name" value="WD_REPEATS_2"/>
    <property type="match status" value="5"/>
</dbReference>
<dbReference type="GeneID" id="80875508"/>
<dbReference type="SMART" id="SM00667">
    <property type="entry name" value="LisH"/>
    <property type="match status" value="1"/>
</dbReference>
<evidence type="ECO:0000259" key="4">
    <source>
        <dbReference type="PROSITE" id="PS50897"/>
    </source>
</evidence>
<dbReference type="Pfam" id="PF23627">
    <property type="entry name" value="LisH_WDR26"/>
    <property type="match status" value="1"/>
</dbReference>
<dbReference type="Proteomes" id="UP001212411">
    <property type="component" value="Chromosome 1"/>
</dbReference>
<dbReference type="SUPFAM" id="SSF50978">
    <property type="entry name" value="WD40 repeat-like"/>
    <property type="match status" value="1"/>
</dbReference>
<evidence type="ECO:0000313" key="5">
    <source>
        <dbReference type="EMBL" id="WBW71208.1"/>
    </source>
</evidence>
<evidence type="ECO:0000256" key="1">
    <source>
        <dbReference type="ARBA" id="ARBA00022574"/>
    </source>
</evidence>
<dbReference type="EMBL" id="CP115611">
    <property type="protein sequence ID" value="WBW71208.1"/>
    <property type="molecule type" value="Genomic_DNA"/>
</dbReference>
<reference evidence="5 6" key="1">
    <citation type="journal article" date="2023" name="G3 (Bethesda)">
        <title>A high-quality reference genome for the fission yeast Schizosaccharomyces osmophilus.</title>
        <authorList>
            <person name="Jia G.S."/>
            <person name="Zhang W.C."/>
            <person name="Liang Y."/>
            <person name="Liu X.H."/>
            <person name="Rhind N."/>
            <person name="Pidoux A."/>
            <person name="Brysch-Herzberg M."/>
            <person name="Du L.L."/>
        </authorList>
    </citation>
    <scope>NUCLEOTIDE SEQUENCE [LARGE SCALE GENOMIC DNA]</scope>
    <source>
        <strain evidence="5 6">CBS 15793</strain>
    </source>
</reference>
<dbReference type="SMART" id="SM00320">
    <property type="entry name" value="WD40"/>
    <property type="match status" value="7"/>
</dbReference>
<evidence type="ECO:0000313" key="6">
    <source>
        <dbReference type="Proteomes" id="UP001212411"/>
    </source>
</evidence>
<feature type="repeat" description="WD" evidence="3">
    <location>
        <begin position="290"/>
        <end position="323"/>
    </location>
</feature>
<keyword evidence="1 3" id="KW-0853">WD repeat</keyword>
<feature type="repeat" description="WD" evidence="3">
    <location>
        <begin position="437"/>
        <end position="463"/>
    </location>
</feature>
<proteinExistence type="predicted"/>
<accession>A0AAF0AUB8</accession>
<keyword evidence="2" id="KW-0677">Repeat</keyword>
<dbReference type="InterPro" id="IPR006594">
    <property type="entry name" value="LisH"/>
</dbReference>
<dbReference type="KEGG" id="som:SOMG_02026"/>
<keyword evidence="6" id="KW-1185">Reference proteome</keyword>
<dbReference type="SMART" id="SM00668">
    <property type="entry name" value="CTLH"/>
    <property type="match status" value="1"/>
</dbReference>
<evidence type="ECO:0000256" key="2">
    <source>
        <dbReference type="ARBA" id="ARBA00022737"/>
    </source>
</evidence>
<gene>
    <name evidence="5" type="primary">gid7</name>
    <name evidence="5" type="ORF">SOMG_02026</name>
</gene>
<feature type="repeat" description="WD" evidence="3">
    <location>
        <begin position="464"/>
        <end position="502"/>
    </location>
</feature>
<dbReference type="RefSeq" id="XP_056035451.1">
    <property type="nucleotide sequence ID" value="XM_056180819.1"/>
</dbReference>
<dbReference type="PROSITE" id="PS50897">
    <property type="entry name" value="CTLH"/>
    <property type="match status" value="1"/>
</dbReference>
<dbReference type="PANTHER" id="PTHR22838">
    <property type="entry name" value="WD REPEAT PROTEIN 26-RELATED"/>
    <property type="match status" value="1"/>
</dbReference>
<dbReference type="PANTHER" id="PTHR22838:SF0">
    <property type="entry name" value="WD REPEAT-CONTAINING PROTEIN 26"/>
    <property type="match status" value="1"/>
</dbReference>
<name>A0AAF0AUB8_9SCHI</name>
<dbReference type="InterPro" id="IPR015943">
    <property type="entry name" value="WD40/YVTN_repeat-like_dom_sf"/>
</dbReference>
<feature type="repeat" description="WD" evidence="3">
    <location>
        <begin position="248"/>
        <end position="289"/>
    </location>
</feature>
<dbReference type="CDD" id="cd00200">
    <property type="entry name" value="WD40"/>
    <property type="match status" value="1"/>
</dbReference>
<dbReference type="GO" id="GO:0043161">
    <property type="term" value="P:proteasome-mediated ubiquitin-dependent protein catabolic process"/>
    <property type="evidence" value="ECO:0007669"/>
    <property type="project" value="TreeGrafter"/>
</dbReference>
<protein>
    <submittedName>
        <fullName evidence="5">GID complex WD repeat subunit Gid7</fullName>
    </submittedName>
</protein>
<dbReference type="AlphaFoldDB" id="A0AAF0AUB8"/>
<dbReference type="GO" id="GO:0034657">
    <property type="term" value="C:GID complex"/>
    <property type="evidence" value="ECO:0007669"/>
    <property type="project" value="TreeGrafter"/>
</dbReference>
<feature type="domain" description="CTLH" evidence="4">
    <location>
        <begin position="40"/>
        <end position="97"/>
    </location>
</feature>
<dbReference type="Pfam" id="PF00400">
    <property type="entry name" value="WD40"/>
    <property type="match status" value="5"/>
</dbReference>